<gene>
    <name evidence="2" type="ORF">COS99_04235</name>
</gene>
<name>A0A2J0L560_9BACT</name>
<dbReference type="InterPro" id="IPR010093">
    <property type="entry name" value="SinI_DNA-bd"/>
</dbReference>
<sequence>MSDDTLFTVRELAKYLRMKPVTIYKHASQGKIPAFKVGSHWRFKKATVDNWISEQENKVKVLI</sequence>
<comment type="caution">
    <text evidence="2">The sequence shown here is derived from an EMBL/GenBank/DDBJ whole genome shotgun (WGS) entry which is preliminary data.</text>
</comment>
<dbReference type="InterPro" id="IPR036388">
    <property type="entry name" value="WH-like_DNA-bd_sf"/>
</dbReference>
<dbReference type="SUPFAM" id="SSF46955">
    <property type="entry name" value="Putative DNA-binding domain"/>
    <property type="match status" value="1"/>
</dbReference>
<evidence type="ECO:0000313" key="2">
    <source>
        <dbReference type="EMBL" id="PIU41657.1"/>
    </source>
</evidence>
<evidence type="ECO:0000259" key="1">
    <source>
        <dbReference type="Pfam" id="PF12728"/>
    </source>
</evidence>
<dbReference type="GO" id="GO:0003677">
    <property type="term" value="F:DNA binding"/>
    <property type="evidence" value="ECO:0007669"/>
    <property type="project" value="UniProtKB-KW"/>
</dbReference>
<dbReference type="Gene3D" id="1.10.10.10">
    <property type="entry name" value="Winged helix-like DNA-binding domain superfamily/Winged helix DNA-binding domain"/>
    <property type="match status" value="1"/>
</dbReference>
<dbReference type="AlphaFoldDB" id="A0A2J0L560"/>
<dbReference type="InterPro" id="IPR041657">
    <property type="entry name" value="HTH_17"/>
</dbReference>
<proteinExistence type="predicted"/>
<protein>
    <submittedName>
        <fullName evidence="2">DNA-binding protein</fullName>
    </submittedName>
</protein>
<dbReference type="NCBIfam" id="TIGR01764">
    <property type="entry name" value="excise"/>
    <property type="match status" value="1"/>
</dbReference>
<keyword evidence="2" id="KW-0238">DNA-binding</keyword>
<feature type="domain" description="Helix-turn-helix" evidence="1">
    <location>
        <begin position="6"/>
        <end position="55"/>
    </location>
</feature>
<dbReference type="Proteomes" id="UP000230052">
    <property type="component" value="Unassembled WGS sequence"/>
</dbReference>
<accession>A0A2J0L560</accession>
<evidence type="ECO:0000313" key="3">
    <source>
        <dbReference type="Proteomes" id="UP000230052"/>
    </source>
</evidence>
<dbReference type="EMBL" id="PEWV01000040">
    <property type="protein sequence ID" value="PIU41657.1"/>
    <property type="molecule type" value="Genomic_DNA"/>
</dbReference>
<dbReference type="Pfam" id="PF12728">
    <property type="entry name" value="HTH_17"/>
    <property type="match status" value="1"/>
</dbReference>
<organism evidence="2 3">
    <name type="scientific">Candidatus Aquitaenariimonas noxiae</name>
    <dbReference type="NCBI Taxonomy" id="1974741"/>
    <lineage>
        <taxon>Bacteria</taxon>
        <taxon>Pseudomonadati</taxon>
        <taxon>Candidatus Omnitrophota</taxon>
        <taxon>Candidatus Aquitaenariimonas</taxon>
    </lineage>
</organism>
<dbReference type="InterPro" id="IPR009061">
    <property type="entry name" value="DNA-bd_dom_put_sf"/>
</dbReference>
<reference evidence="2 3" key="1">
    <citation type="submission" date="2017-09" db="EMBL/GenBank/DDBJ databases">
        <title>Depth-based differentiation of microbial function through sediment-hosted aquifers and enrichment of novel symbionts in the deep terrestrial subsurface.</title>
        <authorList>
            <person name="Probst A.J."/>
            <person name="Ladd B."/>
            <person name="Jarett J.K."/>
            <person name="Geller-Mcgrath D.E."/>
            <person name="Sieber C.M."/>
            <person name="Emerson J.B."/>
            <person name="Anantharaman K."/>
            <person name="Thomas B.C."/>
            <person name="Malmstrom R."/>
            <person name="Stieglmeier M."/>
            <person name="Klingl A."/>
            <person name="Woyke T."/>
            <person name="Ryan C.M."/>
            <person name="Banfield J.F."/>
        </authorList>
    </citation>
    <scope>NUCLEOTIDE SEQUENCE [LARGE SCALE GENOMIC DNA]</scope>
    <source>
        <strain evidence="2">CG07_land_8_20_14_0_80_42_15</strain>
    </source>
</reference>